<dbReference type="KEGG" id="tatv:25786514"/>
<name>G9NJZ5_HYPAI</name>
<reference evidence="2 3" key="1">
    <citation type="journal article" date="2011" name="Genome Biol.">
        <title>Comparative genome sequence analysis underscores mycoparasitism as the ancestral life style of Trichoderma.</title>
        <authorList>
            <person name="Kubicek C.P."/>
            <person name="Herrera-Estrella A."/>
            <person name="Seidl-Seiboth V."/>
            <person name="Martinez D.A."/>
            <person name="Druzhinina I.S."/>
            <person name="Thon M."/>
            <person name="Zeilinger S."/>
            <person name="Casas-Flores S."/>
            <person name="Horwitz B.A."/>
            <person name="Mukherjee P.K."/>
            <person name="Mukherjee M."/>
            <person name="Kredics L."/>
            <person name="Alcaraz L.D."/>
            <person name="Aerts A."/>
            <person name="Antal Z."/>
            <person name="Atanasova L."/>
            <person name="Cervantes-Badillo M.G."/>
            <person name="Challacombe J."/>
            <person name="Chertkov O."/>
            <person name="McCluskey K."/>
            <person name="Coulpier F."/>
            <person name="Deshpande N."/>
            <person name="von Doehren H."/>
            <person name="Ebbole D.J."/>
            <person name="Esquivel-Naranjo E.U."/>
            <person name="Fekete E."/>
            <person name="Flipphi M."/>
            <person name="Glaser F."/>
            <person name="Gomez-Rodriguez E.Y."/>
            <person name="Gruber S."/>
            <person name="Han C."/>
            <person name="Henrissat B."/>
            <person name="Hermosa R."/>
            <person name="Hernandez-Onate M."/>
            <person name="Karaffa L."/>
            <person name="Kosti I."/>
            <person name="Le Crom S."/>
            <person name="Lindquist E."/>
            <person name="Lucas S."/>
            <person name="Luebeck M."/>
            <person name="Luebeck P.S."/>
            <person name="Margeot A."/>
            <person name="Metz B."/>
            <person name="Misra M."/>
            <person name="Nevalainen H."/>
            <person name="Omann M."/>
            <person name="Packer N."/>
            <person name="Perrone G."/>
            <person name="Uresti-Rivera E.E."/>
            <person name="Salamov A."/>
            <person name="Schmoll M."/>
            <person name="Seiboth B."/>
            <person name="Shapiro H."/>
            <person name="Sukno S."/>
            <person name="Tamayo-Ramos J.A."/>
            <person name="Tisch D."/>
            <person name="Wiest A."/>
            <person name="Wilkinson H.H."/>
            <person name="Zhang M."/>
            <person name="Coutinho P.M."/>
            <person name="Kenerley C.M."/>
            <person name="Monte E."/>
            <person name="Baker S.E."/>
            <person name="Grigoriev I.V."/>
        </authorList>
    </citation>
    <scope>NUCLEOTIDE SEQUENCE [LARGE SCALE GENOMIC DNA]</scope>
    <source>
        <strain evidence="3">ATCC 20476 / IMI 206040</strain>
    </source>
</reference>
<accession>G9NJZ5</accession>
<feature type="region of interest" description="Disordered" evidence="1">
    <location>
        <begin position="79"/>
        <end position="102"/>
    </location>
</feature>
<evidence type="ECO:0000313" key="2">
    <source>
        <dbReference type="EMBL" id="EHK49215.1"/>
    </source>
</evidence>
<dbReference type="Proteomes" id="UP000005426">
    <property type="component" value="Unassembled WGS sequence"/>
</dbReference>
<organism evidence="2 3">
    <name type="scientific">Hypocrea atroviridis (strain ATCC 20476 / IMI 206040)</name>
    <name type="common">Trichoderma atroviride</name>
    <dbReference type="NCBI Taxonomy" id="452589"/>
    <lineage>
        <taxon>Eukaryota</taxon>
        <taxon>Fungi</taxon>
        <taxon>Dikarya</taxon>
        <taxon>Ascomycota</taxon>
        <taxon>Pezizomycotina</taxon>
        <taxon>Sordariomycetes</taxon>
        <taxon>Hypocreomycetidae</taxon>
        <taxon>Hypocreales</taxon>
        <taxon>Hypocreaceae</taxon>
        <taxon>Trichoderma</taxon>
    </lineage>
</organism>
<evidence type="ECO:0000256" key="1">
    <source>
        <dbReference type="SAM" id="MobiDB-lite"/>
    </source>
</evidence>
<evidence type="ECO:0000313" key="3">
    <source>
        <dbReference type="Proteomes" id="UP000005426"/>
    </source>
</evidence>
<comment type="caution">
    <text evidence="2">The sequence shown here is derived from an EMBL/GenBank/DDBJ whole genome shotgun (WGS) entry which is preliminary data.</text>
</comment>
<keyword evidence="3" id="KW-1185">Reference proteome</keyword>
<dbReference type="EMBL" id="ABDG02000017">
    <property type="protein sequence ID" value="EHK49215.1"/>
    <property type="molecule type" value="Genomic_DNA"/>
</dbReference>
<dbReference type="HOGENOM" id="CLU_1845372_0_0_1"/>
<proteinExistence type="predicted"/>
<sequence>MEKTFSPNYQLGAGTAPGSERRLYVRRKARDPFTIHGIKDDPCPPSPIGNADWVHCLSVFSSAVLVLCTASWTHVGWGEAKRDSKVDDGDDAAGPPLKMHVSRSHHRTHLCSEWKSPVQRQIKARPGNVSDKDAGMMRC</sequence>
<dbReference type="AlphaFoldDB" id="G9NJZ5"/>
<protein>
    <submittedName>
        <fullName evidence="2">Uncharacterized protein</fullName>
    </submittedName>
</protein>
<dbReference type="GeneID" id="25786514"/>
<gene>
    <name evidence="2" type="ORF">TRIATDRAFT_92306</name>
</gene>